<organism evidence="1 2">
    <name type="scientific">Agarivorans albus MKT 106</name>
    <dbReference type="NCBI Taxonomy" id="1331007"/>
    <lineage>
        <taxon>Bacteria</taxon>
        <taxon>Pseudomonadati</taxon>
        <taxon>Pseudomonadota</taxon>
        <taxon>Gammaproteobacteria</taxon>
        <taxon>Alteromonadales</taxon>
        <taxon>Alteromonadaceae</taxon>
        <taxon>Agarivorans</taxon>
    </lineage>
</organism>
<dbReference type="AlphaFoldDB" id="R9PTT1"/>
<evidence type="ECO:0000313" key="1">
    <source>
        <dbReference type="EMBL" id="GAD02961.1"/>
    </source>
</evidence>
<comment type="caution">
    <text evidence="1">The sequence shown here is derived from an EMBL/GenBank/DDBJ whole genome shotgun (WGS) entry which is preliminary data.</text>
</comment>
<protein>
    <submittedName>
        <fullName evidence="1">Uncharacterized protein</fullName>
    </submittedName>
</protein>
<gene>
    <name evidence="1" type="ORF">AALB_3041</name>
</gene>
<proteinExistence type="predicted"/>
<dbReference type="STRING" id="1331007.AALB_3041"/>
<evidence type="ECO:0000313" key="2">
    <source>
        <dbReference type="Proteomes" id="UP000014461"/>
    </source>
</evidence>
<dbReference type="Proteomes" id="UP000014461">
    <property type="component" value="Unassembled WGS sequence"/>
</dbReference>
<reference evidence="1" key="1">
    <citation type="journal article" date="2013" name="Genome Announc.">
        <title>Draft Genome Sequence of Agarivorans albus Strain MKT 106T, an Agarolytic Marine Bacterium.</title>
        <authorList>
            <person name="Yasuike M."/>
            <person name="Nakamura Y."/>
            <person name="Kai W."/>
            <person name="Fujiwara A."/>
            <person name="Fukui Y."/>
            <person name="Satomi M."/>
            <person name="Sano M."/>
        </authorList>
    </citation>
    <scope>NUCLEOTIDE SEQUENCE [LARGE SCALE GENOMIC DNA]</scope>
</reference>
<sequence length="44" mass="4841">MFTLVGAAIGYQQAGKTIYSSASINSAFQLDDLFIIPFFIKHKS</sequence>
<name>R9PTT1_AGAAL</name>
<keyword evidence="2" id="KW-1185">Reference proteome</keyword>
<dbReference type="EMBL" id="BARX01000021">
    <property type="protein sequence ID" value="GAD02961.1"/>
    <property type="molecule type" value="Genomic_DNA"/>
</dbReference>
<accession>R9PTT1</accession>